<evidence type="ECO:0000256" key="1">
    <source>
        <dbReference type="SAM" id="MobiDB-lite"/>
    </source>
</evidence>
<feature type="region of interest" description="Disordered" evidence="1">
    <location>
        <begin position="225"/>
        <end position="245"/>
    </location>
</feature>
<feature type="region of interest" description="Disordered" evidence="1">
    <location>
        <begin position="159"/>
        <end position="180"/>
    </location>
</feature>
<dbReference type="EMBL" id="GL883098">
    <property type="protein sequence ID" value="EGG09140.1"/>
    <property type="molecule type" value="Genomic_DNA"/>
</dbReference>
<proteinExistence type="predicted"/>
<dbReference type="RefSeq" id="XP_007407500.1">
    <property type="nucleotide sequence ID" value="XM_007407438.1"/>
</dbReference>
<feature type="compositionally biased region" description="Low complexity" evidence="1">
    <location>
        <begin position="268"/>
        <end position="281"/>
    </location>
</feature>
<dbReference type="HOGENOM" id="CLU_816577_0_0_1"/>
<feature type="region of interest" description="Disordered" evidence="1">
    <location>
        <begin position="267"/>
        <end position="340"/>
    </location>
</feature>
<dbReference type="Proteomes" id="UP000001072">
    <property type="component" value="Unassembled WGS sequence"/>
</dbReference>
<evidence type="ECO:0000313" key="3">
    <source>
        <dbReference type="EMBL" id="EGG09140.1"/>
    </source>
</evidence>
<feature type="compositionally biased region" description="Basic and acidic residues" evidence="1">
    <location>
        <begin position="228"/>
        <end position="238"/>
    </location>
</feature>
<dbReference type="InParanoid" id="F4REQ2"/>
<organism evidence="4">
    <name type="scientific">Melampsora larici-populina (strain 98AG31 / pathotype 3-4-7)</name>
    <name type="common">Poplar leaf rust fungus</name>
    <dbReference type="NCBI Taxonomy" id="747676"/>
    <lineage>
        <taxon>Eukaryota</taxon>
        <taxon>Fungi</taxon>
        <taxon>Dikarya</taxon>
        <taxon>Basidiomycota</taxon>
        <taxon>Pucciniomycotina</taxon>
        <taxon>Pucciniomycetes</taxon>
        <taxon>Pucciniales</taxon>
        <taxon>Melampsoraceae</taxon>
        <taxon>Melampsora</taxon>
    </lineage>
</organism>
<keyword evidence="4" id="KW-1185">Reference proteome</keyword>
<dbReference type="OrthoDB" id="3356549at2759"/>
<feature type="compositionally biased region" description="Basic residues" evidence="1">
    <location>
        <begin position="307"/>
        <end position="319"/>
    </location>
</feature>
<feature type="compositionally biased region" description="Polar residues" evidence="1">
    <location>
        <begin position="159"/>
        <end position="177"/>
    </location>
</feature>
<dbReference type="VEuPathDB" id="FungiDB:MELLADRAFT_104444"/>
<dbReference type="AlphaFoldDB" id="F4REQ2"/>
<protein>
    <recommendedName>
        <fullName evidence="2">FAR1 domain-containing protein</fullName>
    </recommendedName>
</protein>
<reference evidence="4" key="1">
    <citation type="journal article" date="2011" name="Proc. Natl. Acad. Sci. U.S.A.">
        <title>Obligate biotrophy features unraveled by the genomic analysis of rust fungi.</title>
        <authorList>
            <person name="Duplessis S."/>
            <person name="Cuomo C.A."/>
            <person name="Lin Y.-C."/>
            <person name="Aerts A."/>
            <person name="Tisserant E."/>
            <person name="Veneault-Fourrey C."/>
            <person name="Joly D.L."/>
            <person name="Hacquard S."/>
            <person name="Amselem J."/>
            <person name="Cantarel B.L."/>
            <person name="Chiu R."/>
            <person name="Coutinho P.M."/>
            <person name="Feau N."/>
            <person name="Field M."/>
            <person name="Frey P."/>
            <person name="Gelhaye E."/>
            <person name="Goldberg J."/>
            <person name="Grabherr M.G."/>
            <person name="Kodira C.D."/>
            <person name="Kohler A."/>
            <person name="Kuees U."/>
            <person name="Lindquist E.A."/>
            <person name="Lucas S.M."/>
            <person name="Mago R."/>
            <person name="Mauceli E."/>
            <person name="Morin E."/>
            <person name="Murat C."/>
            <person name="Pangilinan J.L."/>
            <person name="Park R."/>
            <person name="Pearson M."/>
            <person name="Quesneville H."/>
            <person name="Rouhier N."/>
            <person name="Sakthikumar S."/>
            <person name="Salamov A.A."/>
            <person name="Schmutz J."/>
            <person name="Selles B."/>
            <person name="Shapiro H."/>
            <person name="Tanguay P."/>
            <person name="Tuskan G.A."/>
            <person name="Henrissat B."/>
            <person name="Van de Peer Y."/>
            <person name="Rouze P."/>
            <person name="Ellis J.G."/>
            <person name="Dodds P.N."/>
            <person name="Schein J.E."/>
            <person name="Zhong S."/>
            <person name="Hamelin R.C."/>
            <person name="Grigoriev I.V."/>
            <person name="Szabo L.J."/>
            <person name="Martin F."/>
        </authorList>
    </citation>
    <scope>NUCLEOTIDE SEQUENCE [LARGE SCALE GENOMIC DNA]</scope>
    <source>
        <strain evidence="4">98AG31 / pathotype 3-4-7</strain>
    </source>
</reference>
<dbReference type="STRING" id="747676.F4REQ2"/>
<feature type="compositionally biased region" description="Polar residues" evidence="1">
    <location>
        <begin position="284"/>
        <end position="296"/>
    </location>
</feature>
<sequence length="340" mass="37739">MTPFEIHNTIPAPPPITLPGPTLELMNKYVKEFSPQHGYLISIGRSSVKKKPNCRYRCHRSGLPEAVKDSTKELKSLKIDCPFLLKARYNSVKQSWTLTHVNTTHNHPPNPDIQLQYTPAQAFNPPVNATIPIPQPSTSSHKDHDDATLVLGTLGQADTQPTLHLNSPTRVTSTSNPHIPHTSEPMVDLFVSMFRPRLLALSVDQQKKLSIKSIIYFSTFTMIPPDGHQSEPSEDTPHPETSTNKQVDHATLVIDQSSNETHAVSQLTTNTIDGQTTNTIDEQPINTIDDQPTNTFDGPKANSKPKPTAKTKSVPRKRVRAGEGQQELITARRSLRSKKV</sequence>
<dbReference type="KEGG" id="mlr:MELLADRAFT_104444"/>
<evidence type="ECO:0000313" key="4">
    <source>
        <dbReference type="Proteomes" id="UP000001072"/>
    </source>
</evidence>
<dbReference type="Pfam" id="PF03101">
    <property type="entry name" value="FAR1"/>
    <property type="match status" value="1"/>
</dbReference>
<name>F4REQ2_MELLP</name>
<dbReference type="GeneID" id="18922264"/>
<evidence type="ECO:0000259" key="2">
    <source>
        <dbReference type="Pfam" id="PF03101"/>
    </source>
</evidence>
<dbReference type="InterPro" id="IPR004330">
    <property type="entry name" value="FAR1_DNA_bnd_dom"/>
</dbReference>
<gene>
    <name evidence="3" type="ORF">MELLADRAFT_104444</name>
</gene>
<feature type="domain" description="FAR1" evidence="2">
    <location>
        <begin position="29"/>
        <end position="108"/>
    </location>
</feature>
<accession>F4REQ2</accession>